<protein>
    <submittedName>
        <fullName evidence="2">Uncharacterized protein</fullName>
    </submittedName>
</protein>
<feature type="region of interest" description="Disordered" evidence="1">
    <location>
        <begin position="128"/>
        <end position="159"/>
    </location>
</feature>
<dbReference type="SUPFAM" id="SSF48452">
    <property type="entry name" value="TPR-like"/>
    <property type="match status" value="1"/>
</dbReference>
<gene>
    <name evidence="2" type="ORF">SPIL2461_LOCUS16143</name>
</gene>
<organism evidence="2 3">
    <name type="scientific">Symbiodinium pilosum</name>
    <name type="common">Dinoflagellate</name>
    <dbReference type="NCBI Taxonomy" id="2952"/>
    <lineage>
        <taxon>Eukaryota</taxon>
        <taxon>Sar</taxon>
        <taxon>Alveolata</taxon>
        <taxon>Dinophyceae</taxon>
        <taxon>Suessiales</taxon>
        <taxon>Symbiodiniaceae</taxon>
        <taxon>Symbiodinium</taxon>
    </lineage>
</organism>
<evidence type="ECO:0000313" key="3">
    <source>
        <dbReference type="Proteomes" id="UP000649617"/>
    </source>
</evidence>
<name>A0A812V219_SYMPI</name>
<dbReference type="Gene3D" id="1.25.40.10">
    <property type="entry name" value="Tetratricopeptide repeat domain"/>
    <property type="match status" value="1"/>
</dbReference>
<feature type="non-terminal residue" evidence="2">
    <location>
        <position position="1"/>
    </location>
</feature>
<evidence type="ECO:0000256" key="1">
    <source>
        <dbReference type="SAM" id="MobiDB-lite"/>
    </source>
</evidence>
<dbReference type="Proteomes" id="UP000649617">
    <property type="component" value="Unassembled WGS sequence"/>
</dbReference>
<keyword evidence="3" id="KW-1185">Reference proteome</keyword>
<dbReference type="OrthoDB" id="410347at2759"/>
<feature type="non-terminal residue" evidence="2">
    <location>
        <position position="198"/>
    </location>
</feature>
<dbReference type="EMBL" id="CAJNIZ010041269">
    <property type="protein sequence ID" value="CAE7612970.1"/>
    <property type="molecule type" value="Genomic_DNA"/>
</dbReference>
<sequence>TDALTDANSILRDQPAHAKALYRRAKALVELGRHNEAAEVLRKLPGGDEDVSALLQRALGPPTGPTPARASQSRVPKAEAVETVVPLKPPPEDPSAELRRLLKEAELALKKGDARRALDFSRGASAAAQRAKEEAMAQELPKSDPLFRAPPRPPADGSKEVKQLLTANGLEVRALLALRRFEEARDATRSALKMQSWE</sequence>
<proteinExistence type="predicted"/>
<comment type="caution">
    <text evidence="2">The sequence shown here is derived from an EMBL/GenBank/DDBJ whole genome shotgun (WGS) entry which is preliminary data.</text>
</comment>
<accession>A0A812V219</accession>
<dbReference type="AlphaFoldDB" id="A0A812V219"/>
<reference evidence="2" key="1">
    <citation type="submission" date="2021-02" db="EMBL/GenBank/DDBJ databases">
        <authorList>
            <person name="Dougan E. K."/>
            <person name="Rhodes N."/>
            <person name="Thang M."/>
            <person name="Chan C."/>
        </authorList>
    </citation>
    <scope>NUCLEOTIDE SEQUENCE</scope>
</reference>
<dbReference type="InterPro" id="IPR011990">
    <property type="entry name" value="TPR-like_helical_dom_sf"/>
</dbReference>
<evidence type="ECO:0000313" key="2">
    <source>
        <dbReference type="EMBL" id="CAE7612970.1"/>
    </source>
</evidence>